<dbReference type="Proteomes" id="UP000190135">
    <property type="component" value="Unassembled WGS sequence"/>
</dbReference>
<dbReference type="AlphaFoldDB" id="A0A1T4SJU0"/>
<name>A0A1T4SJU0_9HYPH</name>
<dbReference type="Pfam" id="PF01243">
    <property type="entry name" value="PNPOx_N"/>
    <property type="match status" value="1"/>
</dbReference>
<evidence type="ECO:0000313" key="3">
    <source>
        <dbReference type="Proteomes" id="UP000190135"/>
    </source>
</evidence>
<dbReference type="InterPro" id="IPR011576">
    <property type="entry name" value="Pyridox_Oxase_N"/>
</dbReference>
<organism evidence="2 3">
    <name type="scientific">Consotaella salsifontis</name>
    <dbReference type="NCBI Taxonomy" id="1365950"/>
    <lineage>
        <taxon>Bacteria</taxon>
        <taxon>Pseudomonadati</taxon>
        <taxon>Pseudomonadota</taxon>
        <taxon>Alphaproteobacteria</taxon>
        <taxon>Hyphomicrobiales</taxon>
        <taxon>Aurantimonadaceae</taxon>
        <taxon>Consotaella</taxon>
    </lineage>
</organism>
<proteinExistence type="predicted"/>
<dbReference type="InterPro" id="IPR012349">
    <property type="entry name" value="Split_barrel_FMN-bd"/>
</dbReference>
<dbReference type="RefSeq" id="WP_078709365.1">
    <property type="nucleotide sequence ID" value="NZ_FUXL01000011.1"/>
</dbReference>
<reference evidence="2 3" key="1">
    <citation type="submission" date="2017-02" db="EMBL/GenBank/DDBJ databases">
        <authorList>
            <person name="Peterson S.W."/>
        </authorList>
    </citation>
    <scope>NUCLEOTIDE SEQUENCE [LARGE SCALE GENOMIC DNA]</scope>
    <source>
        <strain evidence="2 3">USBA 369</strain>
    </source>
</reference>
<evidence type="ECO:0000259" key="1">
    <source>
        <dbReference type="Pfam" id="PF01243"/>
    </source>
</evidence>
<sequence>MAKRFETIDESRREFIRRQRMFFAASAAEGSRINISPRSTEHFHVLSDRSVAYLDLTGSGSETSAHLKADGRLTIMFCAFEGAPLILRLYGRGRSAFHGSEAFEAFLAEHYDGKAPVGARQIVLLDVELVLTSCGFGVPLFDYVGERPTLTRWAEKKGEEGLVEYRREKNSVSLDGLPTGMPEAADLFT</sequence>
<dbReference type="STRING" id="1365950.SAMN05428963_11193"/>
<evidence type="ECO:0000313" key="2">
    <source>
        <dbReference type="EMBL" id="SKA28564.1"/>
    </source>
</evidence>
<dbReference type="SUPFAM" id="SSF50475">
    <property type="entry name" value="FMN-binding split barrel"/>
    <property type="match status" value="1"/>
</dbReference>
<protein>
    <submittedName>
        <fullName evidence="2">Pyridoxamine 5'-phosphate oxidase</fullName>
    </submittedName>
</protein>
<dbReference type="Gene3D" id="2.30.110.10">
    <property type="entry name" value="Electron Transport, Fmn-binding Protein, Chain A"/>
    <property type="match status" value="1"/>
</dbReference>
<dbReference type="PANTHER" id="PTHR39336">
    <property type="entry name" value="PYRIDOXAMINE PHOSPHATE OXIDASE FAMILY PROTEIN (AFU_ORTHOLOGUE AFUA_6G11440)"/>
    <property type="match status" value="1"/>
</dbReference>
<dbReference type="OrthoDB" id="115989at2"/>
<dbReference type="PANTHER" id="PTHR39336:SF1">
    <property type="entry name" value="PYRIDOXAMINE PHOSPHATE OXIDASE FAMILY PROTEIN (AFU_ORTHOLOGUE AFUA_6G11440)"/>
    <property type="match status" value="1"/>
</dbReference>
<accession>A0A1T4SJU0</accession>
<keyword evidence="3" id="KW-1185">Reference proteome</keyword>
<feature type="domain" description="Pyridoxamine 5'-phosphate oxidase N-terminal" evidence="1">
    <location>
        <begin position="9"/>
        <end position="133"/>
    </location>
</feature>
<dbReference type="EMBL" id="FUXL01000011">
    <property type="protein sequence ID" value="SKA28564.1"/>
    <property type="molecule type" value="Genomic_DNA"/>
</dbReference>
<gene>
    <name evidence="2" type="ORF">SAMN05428963_11193</name>
</gene>